<dbReference type="Proteomes" id="UP000500953">
    <property type="component" value="Chromosome"/>
</dbReference>
<feature type="transmembrane region" description="Helical" evidence="2">
    <location>
        <begin position="241"/>
        <end position="262"/>
    </location>
</feature>
<dbReference type="EMBL" id="CP046173">
    <property type="protein sequence ID" value="QIS20432.1"/>
    <property type="molecule type" value="Genomic_DNA"/>
</dbReference>
<gene>
    <name evidence="4" type="ORF">F6W96_21175</name>
</gene>
<keyword evidence="2" id="KW-0472">Membrane</keyword>
<feature type="compositionally biased region" description="Basic residues" evidence="1">
    <location>
        <begin position="218"/>
        <end position="227"/>
    </location>
</feature>
<dbReference type="PANTHER" id="PTHR35585:SF1">
    <property type="entry name" value="HHE DOMAIN PROTEIN (AFU_ORTHOLOGUE AFUA_4G00730)"/>
    <property type="match status" value="1"/>
</dbReference>
<dbReference type="PANTHER" id="PTHR35585">
    <property type="entry name" value="HHE DOMAIN PROTEIN (AFU_ORTHOLOGUE AFUA_4G00730)"/>
    <property type="match status" value="1"/>
</dbReference>
<evidence type="ECO:0000313" key="5">
    <source>
        <dbReference type="Proteomes" id="UP000500953"/>
    </source>
</evidence>
<name>A0A6G9Z4M8_9NOCA</name>
<dbReference type="CDD" id="cd12108">
    <property type="entry name" value="Hr-like"/>
    <property type="match status" value="1"/>
</dbReference>
<feature type="region of interest" description="Disordered" evidence="1">
    <location>
        <begin position="1"/>
        <end position="21"/>
    </location>
</feature>
<feature type="domain" description="Hemerythrin-like" evidence="3">
    <location>
        <begin position="23"/>
        <end position="137"/>
    </location>
</feature>
<reference evidence="4 5" key="1">
    <citation type="journal article" date="2019" name="ACS Chem. Biol.">
        <title>Identification and Mobilization of a Cryptic Antibiotic Biosynthesis Gene Locus from a Human-Pathogenic Nocardia Isolate.</title>
        <authorList>
            <person name="Herisse M."/>
            <person name="Ishida K."/>
            <person name="Porter J.L."/>
            <person name="Howden B."/>
            <person name="Hertweck C."/>
            <person name="Stinear T.P."/>
            <person name="Pidot S.J."/>
        </authorList>
    </citation>
    <scope>NUCLEOTIDE SEQUENCE [LARGE SCALE GENOMIC DNA]</scope>
    <source>
        <strain evidence="4 5">AUSMDU00012715</strain>
    </source>
</reference>
<organism evidence="4 5">
    <name type="scientific">Nocardia terpenica</name>
    <dbReference type="NCBI Taxonomy" id="455432"/>
    <lineage>
        <taxon>Bacteria</taxon>
        <taxon>Bacillati</taxon>
        <taxon>Actinomycetota</taxon>
        <taxon>Actinomycetes</taxon>
        <taxon>Mycobacteriales</taxon>
        <taxon>Nocardiaceae</taxon>
        <taxon>Nocardia</taxon>
    </lineage>
</organism>
<feature type="transmembrane region" description="Helical" evidence="2">
    <location>
        <begin position="268"/>
        <end position="287"/>
    </location>
</feature>
<proteinExistence type="predicted"/>
<evidence type="ECO:0000256" key="1">
    <source>
        <dbReference type="SAM" id="MobiDB-lite"/>
    </source>
</evidence>
<evidence type="ECO:0000259" key="3">
    <source>
        <dbReference type="Pfam" id="PF01814"/>
    </source>
</evidence>
<protein>
    <recommendedName>
        <fullName evidence="3">Hemerythrin-like domain-containing protein</fullName>
    </recommendedName>
</protein>
<evidence type="ECO:0000313" key="4">
    <source>
        <dbReference type="EMBL" id="QIS20432.1"/>
    </source>
</evidence>
<dbReference type="InterPro" id="IPR012312">
    <property type="entry name" value="Hemerythrin-like"/>
</dbReference>
<feature type="region of interest" description="Disordered" evidence="1">
    <location>
        <begin position="204"/>
        <end position="232"/>
    </location>
</feature>
<feature type="compositionally biased region" description="Polar residues" evidence="1">
    <location>
        <begin position="1"/>
        <end position="10"/>
    </location>
</feature>
<keyword evidence="2" id="KW-1133">Transmembrane helix</keyword>
<accession>A0A6G9Z4M8</accession>
<keyword evidence="2" id="KW-0812">Transmembrane</keyword>
<dbReference type="Gene3D" id="1.20.120.520">
    <property type="entry name" value="nmb1532 protein domain like"/>
    <property type="match status" value="1"/>
</dbReference>
<dbReference type="AlphaFoldDB" id="A0A6G9Z4M8"/>
<evidence type="ECO:0000256" key="2">
    <source>
        <dbReference type="SAM" id="Phobius"/>
    </source>
</evidence>
<dbReference type="Pfam" id="PF01814">
    <property type="entry name" value="Hemerythrin"/>
    <property type="match status" value="1"/>
</dbReference>
<sequence length="306" mass="33268">MAGSTRTGPQGQEGPVADTTPDVVDVLTEQHRRISDLLEQVRAGQPGKEQRFNELVSLLSAHEAAEEQVVHPIARRAVFGADDVVKPCLDEENHAKRVLATLSDLGVDHPEFDTRFAEFAEAVAEHASHEEAVEFALLRKQFAPHHLQHMARQVQVAESVAPTRPHPHAGESVAATMAAGPPLALFDRIRDALRGQRGEGYRWPVKIGRSGPADGARQRRRRYLRRSHSGEGIENGSSMPGIILCMLGVVGLSLALTAAGYGFAGWTAIAAVAGVVCLATGVGWVLTAQRRLRRIYRLPPEQRQGH</sequence>